<keyword evidence="6" id="KW-1185">Reference proteome</keyword>
<evidence type="ECO:0000256" key="1">
    <source>
        <dbReference type="ARBA" id="ARBA00022603"/>
    </source>
</evidence>
<evidence type="ECO:0000313" key="6">
    <source>
        <dbReference type="Proteomes" id="UP000746595"/>
    </source>
</evidence>
<dbReference type="EMBL" id="JAAWVT010000001">
    <property type="protein sequence ID" value="NKG19353.1"/>
    <property type="molecule type" value="Genomic_DNA"/>
</dbReference>
<organism evidence="5 6">
    <name type="scientific">Paeniglutamicibacter terrestris</name>
    <dbReference type="NCBI Taxonomy" id="2723403"/>
    <lineage>
        <taxon>Bacteria</taxon>
        <taxon>Bacillati</taxon>
        <taxon>Actinomycetota</taxon>
        <taxon>Actinomycetes</taxon>
        <taxon>Micrococcales</taxon>
        <taxon>Micrococcaceae</taxon>
        <taxon>Paeniglutamicibacter</taxon>
    </lineage>
</organism>
<gene>
    <name evidence="5" type="ORF">HED64_01365</name>
</gene>
<accession>A0ABX1FZI2</accession>
<dbReference type="Pfam" id="PF13649">
    <property type="entry name" value="Methyltransf_25"/>
    <property type="match status" value="1"/>
</dbReference>
<proteinExistence type="predicted"/>
<dbReference type="GO" id="GO:0032259">
    <property type="term" value="P:methylation"/>
    <property type="evidence" value="ECO:0007669"/>
    <property type="project" value="UniProtKB-KW"/>
</dbReference>
<dbReference type="RefSeq" id="WP_168150332.1">
    <property type="nucleotide sequence ID" value="NZ_JAAWVT010000001.1"/>
</dbReference>
<evidence type="ECO:0000259" key="4">
    <source>
        <dbReference type="Pfam" id="PF13649"/>
    </source>
</evidence>
<keyword evidence="2" id="KW-0808">Transferase</keyword>
<reference evidence="5 6" key="1">
    <citation type="submission" date="2020-04" db="EMBL/GenBank/DDBJ databases">
        <title>Paeniglutamicibacter sp. ANT13_2, a novel actinomycete isolated from sediment in Antarctica.</title>
        <authorList>
            <person name="Sakdapetsiri C."/>
            <person name="Pinyakong O."/>
        </authorList>
    </citation>
    <scope>NUCLEOTIDE SEQUENCE [LARGE SCALE GENOMIC DNA]</scope>
    <source>
        <strain evidence="5 6">ANT13_2</strain>
    </source>
</reference>
<keyword evidence="1 5" id="KW-0489">Methyltransferase</keyword>
<dbReference type="InterPro" id="IPR041698">
    <property type="entry name" value="Methyltransf_25"/>
</dbReference>
<dbReference type="SUPFAM" id="SSF53335">
    <property type="entry name" value="S-adenosyl-L-methionine-dependent methyltransferases"/>
    <property type="match status" value="1"/>
</dbReference>
<dbReference type="PANTHER" id="PTHR43464">
    <property type="entry name" value="METHYLTRANSFERASE"/>
    <property type="match status" value="1"/>
</dbReference>
<comment type="caution">
    <text evidence="5">The sequence shown here is derived from an EMBL/GenBank/DDBJ whole genome shotgun (WGS) entry which is preliminary data.</text>
</comment>
<dbReference type="CDD" id="cd02440">
    <property type="entry name" value="AdoMet_MTases"/>
    <property type="match status" value="1"/>
</dbReference>
<dbReference type="InterPro" id="IPR029063">
    <property type="entry name" value="SAM-dependent_MTases_sf"/>
</dbReference>
<name>A0ABX1FZI2_9MICC</name>
<dbReference type="Proteomes" id="UP000746595">
    <property type="component" value="Unassembled WGS sequence"/>
</dbReference>
<evidence type="ECO:0000313" key="5">
    <source>
        <dbReference type="EMBL" id="NKG19353.1"/>
    </source>
</evidence>
<feature type="domain" description="Methyltransferase" evidence="4">
    <location>
        <begin position="39"/>
        <end position="132"/>
    </location>
</feature>
<keyword evidence="3" id="KW-0949">S-adenosyl-L-methionine</keyword>
<dbReference type="GO" id="GO:0008168">
    <property type="term" value="F:methyltransferase activity"/>
    <property type="evidence" value="ECO:0007669"/>
    <property type="project" value="UniProtKB-KW"/>
</dbReference>
<sequence length="244" mass="26500">MESLLTAAQHADLYDAENLWTTAEDFFLRFTNATPASRVLDLGCGTGRLTIALAQAGHEVSGIDPHSGSMAAARAKPGADAVRWIDGTSSVLGEEEVFDTVLMTSHVAQAIVDENEWTRTLANIKRVLVPGGRLVFDSRDPAARAWETWTPAQTRSEFTLSDGTHLQSWIDSALHDEGLIKITEHRLFADSSREMQDALLAFRSEDQLRADLTAAGLQVDEVLGGWSHEPVGHGAGELIFLAHA</sequence>
<evidence type="ECO:0000256" key="3">
    <source>
        <dbReference type="ARBA" id="ARBA00022691"/>
    </source>
</evidence>
<dbReference type="PANTHER" id="PTHR43464:SF19">
    <property type="entry name" value="UBIQUINONE BIOSYNTHESIS O-METHYLTRANSFERASE, MITOCHONDRIAL"/>
    <property type="match status" value="1"/>
</dbReference>
<dbReference type="Gene3D" id="3.40.50.150">
    <property type="entry name" value="Vaccinia Virus protein VP39"/>
    <property type="match status" value="1"/>
</dbReference>
<evidence type="ECO:0000256" key="2">
    <source>
        <dbReference type="ARBA" id="ARBA00022679"/>
    </source>
</evidence>
<protein>
    <submittedName>
        <fullName evidence="5">Class I SAM-dependent methyltransferase</fullName>
    </submittedName>
</protein>